<dbReference type="AlphaFoldDB" id="A0A3A6TZ91"/>
<dbReference type="GO" id="GO:0042802">
    <property type="term" value="F:identical protein binding"/>
    <property type="evidence" value="ECO:0007669"/>
    <property type="project" value="UniProtKB-ARBA"/>
</dbReference>
<feature type="binding site" evidence="6">
    <location>
        <position position="53"/>
    </location>
    <ligand>
        <name>Fe cation</name>
        <dbReference type="ChEBI" id="CHEBI:24875"/>
        <label>1</label>
    </ligand>
</feature>
<dbReference type="Pfam" id="PF00210">
    <property type="entry name" value="Ferritin"/>
    <property type="match status" value="1"/>
</dbReference>
<organism evidence="9 10">
    <name type="scientific">Parashewanella spongiae</name>
    <dbReference type="NCBI Taxonomy" id="342950"/>
    <lineage>
        <taxon>Bacteria</taxon>
        <taxon>Pseudomonadati</taxon>
        <taxon>Pseudomonadota</taxon>
        <taxon>Gammaproteobacteria</taxon>
        <taxon>Alteromonadales</taxon>
        <taxon>Shewanellaceae</taxon>
        <taxon>Parashewanella</taxon>
    </lineage>
</organism>
<protein>
    <recommendedName>
        <fullName evidence="7">Ferritin</fullName>
        <ecNumber evidence="7">1.16.3.2</ecNumber>
    </recommendedName>
</protein>
<comment type="caution">
    <text evidence="9">The sequence shown here is derived from an EMBL/GenBank/DDBJ whole genome shotgun (WGS) entry which is preliminary data.</text>
</comment>
<keyword evidence="7" id="KW-0963">Cytoplasm</keyword>
<dbReference type="Proteomes" id="UP000273022">
    <property type="component" value="Unassembled WGS sequence"/>
</dbReference>
<dbReference type="GO" id="GO:0005829">
    <property type="term" value="C:cytosol"/>
    <property type="evidence" value="ECO:0007669"/>
    <property type="project" value="TreeGrafter"/>
</dbReference>
<dbReference type="InterPro" id="IPR009040">
    <property type="entry name" value="Ferritin-like_diiron"/>
</dbReference>
<comment type="similarity">
    <text evidence="1 7">Belongs to the ferritin family. Prokaryotic subfamily.</text>
</comment>
<evidence type="ECO:0000256" key="3">
    <source>
        <dbReference type="ARBA" id="ARBA00022723"/>
    </source>
</evidence>
<evidence type="ECO:0000256" key="4">
    <source>
        <dbReference type="ARBA" id="ARBA00023002"/>
    </source>
</evidence>
<evidence type="ECO:0000256" key="7">
    <source>
        <dbReference type="RuleBase" id="RU361145"/>
    </source>
</evidence>
<feature type="binding site" evidence="6">
    <location>
        <position position="127"/>
    </location>
    <ligand>
        <name>Fe cation</name>
        <dbReference type="ChEBI" id="CHEBI:24875"/>
        <label>1</label>
    </ligand>
</feature>
<dbReference type="RefSeq" id="WP_121854886.1">
    <property type="nucleotide sequence ID" value="NZ_CP037952.1"/>
</dbReference>
<dbReference type="NCBIfam" id="NF007638">
    <property type="entry name" value="PRK10304.1"/>
    <property type="match status" value="1"/>
</dbReference>
<evidence type="ECO:0000256" key="2">
    <source>
        <dbReference type="ARBA" id="ARBA00022434"/>
    </source>
</evidence>
<dbReference type="InterPro" id="IPR001519">
    <property type="entry name" value="Ferritin"/>
</dbReference>
<evidence type="ECO:0000313" key="9">
    <source>
        <dbReference type="EMBL" id="RJY06765.1"/>
    </source>
</evidence>
<keyword evidence="4" id="KW-0560">Oxidoreductase</keyword>
<sequence length="177" mass="20178">MLSKAMIGKLNEQINLEFFSSNLYLQMSAWCEDQGFDGGAKFMRDHAAEEMGHMRRLFTYVSETGGVPLIGAIDAPPSEFKSLLSLFEYTYEHEQMITNKINELAHAAFTNHDYSTFNFLQWYVAEQHEEEKLFKSIVDKIRLVGEDGKALFFIDKDLEAMVGQGHDSVMNGQTSVE</sequence>
<feature type="domain" description="Ferritin-like diiron" evidence="8">
    <location>
        <begin position="1"/>
        <end position="145"/>
    </location>
</feature>
<dbReference type="GO" id="GO:0006826">
    <property type="term" value="P:iron ion transport"/>
    <property type="evidence" value="ECO:0007669"/>
    <property type="project" value="InterPro"/>
</dbReference>
<dbReference type="SUPFAM" id="SSF47240">
    <property type="entry name" value="Ferritin-like"/>
    <property type="match status" value="1"/>
</dbReference>
<dbReference type="EMBL" id="QYYH01000153">
    <property type="protein sequence ID" value="RJY06765.1"/>
    <property type="molecule type" value="Genomic_DNA"/>
</dbReference>
<feature type="binding site" evidence="6">
    <location>
        <position position="50"/>
    </location>
    <ligand>
        <name>Fe cation</name>
        <dbReference type="ChEBI" id="CHEBI:24875"/>
        <label>1</label>
    </ligand>
</feature>
<dbReference type="PROSITE" id="PS50905">
    <property type="entry name" value="FERRITIN_LIKE"/>
    <property type="match status" value="1"/>
</dbReference>
<comment type="subcellular location">
    <subcellularLocation>
        <location evidence="7">Cytoplasm</location>
    </subcellularLocation>
</comment>
<dbReference type="FunFam" id="1.20.1260.10:FF:000001">
    <property type="entry name" value="Non-heme ferritin"/>
    <property type="match status" value="1"/>
</dbReference>
<evidence type="ECO:0000256" key="1">
    <source>
        <dbReference type="ARBA" id="ARBA00006950"/>
    </source>
</evidence>
<accession>A0A3A6TZ91</accession>
<dbReference type="CDD" id="cd01055">
    <property type="entry name" value="Nonheme_Ferritin"/>
    <property type="match status" value="1"/>
</dbReference>
<dbReference type="GO" id="GO:0008199">
    <property type="term" value="F:ferric iron binding"/>
    <property type="evidence" value="ECO:0007669"/>
    <property type="project" value="InterPro"/>
</dbReference>
<keyword evidence="3 6" id="KW-0479">Metal-binding</keyword>
<dbReference type="PANTHER" id="PTHR11431:SF127">
    <property type="entry name" value="BACTERIAL NON-HEME FERRITIN"/>
    <property type="match status" value="1"/>
</dbReference>
<dbReference type="Gene3D" id="1.20.1260.10">
    <property type="match status" value="1"/>
</dbReference>
<proteinExistence type="inferred from homology"/>
<comment type="function">
    <text evidence="7">Iron-storage protein.</text>
</comment>
<dbReference type="InterPro" id="IPR008331">
    <property type="entry name" value="Ferritin_DPS_dom"/>
</dbReference>
<gene>
    <name evidence="9" type="ORF">D5R81_17385</name>
</gene>
<dbReference type="GO" id="GO:0006879">
    <property type="term" value="P:intracellular iron ion homeostasis"/>
    <property type="evidence" value="ECO:0007669"/>
    <property type="project" value="UniProtKB-KW"/>
</dbReference>
<dbReference type="PANTHER" id="PTHR11431">
    <property type="entry name" value="FERRITIN"/>
    <property type="match status" value="1"/>
</dbReference>
<dbReference type="InterPro" id="IPR012347">
    <property type="entry name" value="Ferritin-like"/>
</dbReference>
<dbReference type="InterPro" id="IPR041719">
    <property type="entry name" value="Ferritin_prok"/>
</dbReference>
<dbReference type="OrthoDB" id="9801481at2"/>
<dbReference type="GO" id="GO:0008198">
    <property type="term" value="F:ferrous iron binding"/>
    <property type="evidence" value="ECO:0007669"/>
    <property type="project" value="TreeGrafter"/>
</dbReference>
<evidence type="ECO:0000256" key="5">
    <source>
        <dbReference type="ARBA" id="ARBA00023004"/>
    </source>
</evidence>
<reference evidence="9 10" key="1">
    <citation type="submission" date="2018-09" db="EMBL/GenBank/DDBJ databases">
        <title>Phylogeny of the Shewanellaceae, and recommendation for two new genera, Pseudoshewanella and Parashewanella.</title>
        <authorList>
            <person name="Wang G."/>
        </authorList>
    </citation>
    <scope>NUCLEOTIDE SEQUENCE [LARGE SCALE GENOMIC DNA]</scope>
    <source>
        <strain evidence="9 10">KCTC 22492</strain>
    </source>
</reference>
<keyword evidence="5 6" id="KW-0408">Iron</keyword>
<comment type="catalytic activity">
    <reaction evidence="7">
        <text>4 Fe(2+) + O2 + 6 H2O = 4 iron(III) oxide-hydroxide + 12 H(+)</text>
        <dbReference type="Rhea" id="RHEA:11972"/>
        <dbReference type="ChEBI" id="CHEBI:15377"/>
        <dbReference type="ChEBI" id="CHEBI:15378"/>
        <dbReference type="ChEBI" id="CHEBI:15379"/>
        <dbReference type="ChEBI" id="CHEBI:29033"/>
        <dbReference type="ChEBI" id="CHEBI:78619"/>
        <dbReference type="EC" id="1.16.3.2"/>
    </reaction>
</comment>
<dbReference type="GO" id="GO:0004322">
    <property type="term" value="F:ferroxidase activity"/>
    <property type="evidence" value="ECO:0007669"/>
    <property type="project" value="TreeGrafter"/>
</dbReference>
<feature type="binding site" evidence="6">
    <location>
        <position position="94"/>
    </location>
    <ligand>
        <name>Fe cation</name>
        <dbReference type="ChEBI" id="CHEBI:24875"/>
        <label>1</label>
    </ligand>
</feature>
<evidence type="ECO:0000313" key="10">
    <source>
        <dbReference type="Proteomes" id="UP000273022"/>
    </source>
</evidence>
<name>A0A3A6TZ91_9GAMM</name>
<keyword evidence="10" id="KW-1185">Reference proteome</keyword>
<dbReference type="EC" id="1.16.3.2" evidence="7"/>
<keyword evidence="2 7" id="KW-0409">Iron storage</keyword>
<feature type="binding site" evidence="6">
    <location>
        <position position="17"/>
    </location>
    <ligand>
        <name>Fe cation</name>
        <dbReference type="ChEBI" id="CHEBI:24875"/>
        <label>1</label>
    </ligand>
</feature>
<evidence type="ECO:0000256" key="6">
    <source>
        <dbReference type="PIRSR" id="PIRSR601519-1"/>
    </source>
</evidence>
<evidence type="ECO:0000259" key="8">
    <source>
        <dbReference type="PROSITE" id="PS50905"/>
    </source>
</evidence>
<dbReference type="InterPro" id="IPR009078">
    <property type="entry name" value="Ferritin-like_SF"/>
</dbReference>